<dbReference type="InterPro" id="IPR043138">
    <property type="entry name" value="GGT_lsub"/>
</dbReference>
<dbReference type="EC" id="3.4.19.13" evidence="4"/>
<dbReference type="EC" id="2.3.2.2" evidence="4"/>
<dbReference type="PANTHER" id="PTHR43881:SF1">
    <property type="entry name" value="GAMMA-GLUTAMYLTRANSPEPTIDASE (AFU_ORTHOLOGUE AFUA_4G13580)"/>
    <property type="match status" value="1"/>
</dbReference>
<keyword evidence="4" id="KW-0865">Zymogen</keyword>
<comment type="catalytic activity">
    <reaction evidence="2 4">
        <text>glutathione + H2O = L-cysteinylglycine + L-glutamate</text>
        <dbReference type="Rhea" id="RHEA:28807"/>
        <dbReference type="ChEBI" id="CHEBI:15377"/>
        <dbReference type="ChEBI" id="CHEBI:29985"/>
        <dbReference type="ChEBI" id="CHEBI:57925"/>
        <dbReference type="ChEBI" id="CHEBI:61694"/>
        <dbReference type="EC" id="3.4.19.13"/>
    </reaction>
</comment>
<keyword evidence="4 5" id="KW-0012">Acyltransferase</keyword>
<evidence type="ECO:0000256" key="1">
    <source>
        <dbReference type="ARBA" id="ARBA00001049"/>
    </source>
</evidence>
<reference evidence="5" key="1">
    <citation type="submission" date="2020-03" db="EMBL/GenBank/DDBJ databases">
        <title>Draft sequencing of Paenibacilllus sp. S3N08.</title>
        <authorList>
            <person name="Kim D.-U."/>
        </authorList>
    </citation>
    <scope>NUCLEOTIDE SEQUENCE</scope>
    <source>
        <strain evidence="5">S3N08</strain>
    </source>
</reference>
<comment type="subunit">
    <text evidence="4">This enzyme consists of two polypeptide chains, which are synthesized in precursor form from a single polypeptide.</text>
</comment>
<proteinExistence type="inferred from homology"/>
<organism evidence="5 6">
    <name type="scientific">Paenibacillus agricola</name>
    <dbReference type="NCBI Taxonomy" id="2716264"/>
    <lineage>
        <taxon>Bacteria</taxon>
        <taxon>Bacillati</taxon>
        <taxon>Bacillota</taxon>
        <taxon>Bacilli</taxon>
        <taxon>Bacillales</taxon>
        <taxon>Paenibacillaceae</taxon>
        <taxon>Paenibacillus</taxon>
    </lineage>
</organism>
<dbReference type="EMBL" id="JAAOIW010000009">
    <property type="protein sequence ID" value="NHN32843.1"/>
    <property type="molecule type" value="Genomic_DNA"/>
</dbReference>
<keyword evidence="4" id="KW-0317">Glutathione biosynthesis</keyword>
<dbReference type="Gene3D" id="1.10.246.130">
    <property type="match status" value="1"/>
</dbReference>
<comment type="caution">
    <text evidence="5">The sequence shown here is derived from an EMBL/GenBank/DDBJ whole genome shotgun (WGS) entry which is preliminary data.</text>
</comment>
<dbReference type="InterPro" id="IPR052896">
    <property type="entry name" value="GGT-like_enzyme"/>
</dbReference>
<comment type="catalytic activity">
    <reaction evidence="1 4">
        <text>an S-substituted glutathione + H2O = an S-substituted L-cysteinylglycine + L-glutamate</text>
        <dbReference type="Rhea" id="RHEA:59468"/>
        <dbReference type="ChEBI" id="CHEBI:15377"/>
        <dbReference type="ChEBI" id="CHEBI:29985"/>
        <dbReference type="ChEBI" id="CHEBI:90779"/>
        <dbReference type="ChEBI" id="CHEBI:143103"/>
        <dbReference type="EC" id="3.4.19.13"/>
    </reaction>
</comment>
<evidence type="ECO:0000313" key="6">
    <source>
        <dbReference type="Proteomes" id="UP001165962"/>
    </source>
</evidence>
<dbReference type="GO" id="GO:0103068">
    <property type="term" value="F:leukotriene C4 gamma-glutamyl transferase activity"/>
    <property type="evidence" value="ECO:0007669"/>
    <property type="project" value="UniProtKB-EC"/>
</dbReference>
<comment type="PTM">
    <text evidence="4">Cleaved by autocatalysis into a large and a small subunit.</text>
</comment>
<comment type="similarity">
    <text evidence="4">Belongs to the gamma-glutamyltransferase family.</text>
</comment>
<evidence type="ECO:0000256" key="2">
    <source>
        <dbReference type="ARBA" id="ARBA00001089"/>
    </source>
</evidence>
<dbReference type="Pfam" id="PF01019">
    <property type="entry name" value="G_glu_transpept"/>
    <property type="match status" value="1"/>
</dbReference>
<dbReference type="InterPro" id="IPR029055">
    <property type="entry name" value="Ntn_hydrolases_N"/>
</dbReference>
<dbReference type="Proteomes" id="UP001165962">
    <property type="component" value="Unassembled WGS sequence"/>
</dbReference>
<evidence type="ECO:0000313" key="5">
    <source>
        <dbReference type="EMBL" id="NHN32843.1"/>
    </source>
</evidence>
<evidence type="ECO:0000256" key="4">
    <source>
        <dbReference type="RuleBase" id="RU368036"/>
    </source>
</evidence>
<sequence>MVVSPHHLATAAGARILAKGGSAIDASIAVSSVLAVVYPHMTGIGGDAFWLLYDRQDNQVRAYNGSGRSGAEASLDAFDGMASIPKRGILSAITVPGMIDTWYAVHKEYGRLPMADILEAAISYAEHGFPLSRNQIEHTVTEYELLAQTPYTSDIYLPSGKLPNPGESFVQTHLAATLKEIAREGRDAFYKGRIAGEIAAFLGEAKGLLTKDDFAGHHGNWVAPISSTYKGYEVYQMPPNSQGFSGLMALNILEPFDLGQRVIHGSFEYYHLQIEALKLSFRDRNRFLTDPEHASVPLERLLSKTYGSKLASSIRMDQVCSIESEPKGNDTAYAAVIDEEGNAVSFIQSLFYAFGSGVTAGETGIMLQNRGSYFSLDPGHVNVLKPNKRTFSTLMPAMACLQGKPSILYGTQGGEGQPQTQTAIFTRMVDYQMDPQQAINEPRFVWGTNWGDTPKQLKVESRIDPGVVDALMHAGHSVHTVKAYDGAMGQAQAIRIDENRLIKGGFDPRSDGSAIGW</sequence>
<protein>
    <recommendedName>
        <fullName evidence="4">Glutathione hydrolase proenzyme</fullName>
        <ecNumber evidence="4">2.3.2.2</ecNumber>
        <ecNumber evidence="4">3.4.19.13</ecNumber>
    </recommendedName>
    <component>
        <recommendedName>
            <fullName evidence="4">Glutathione hydrolase large chain</fullName>
        </recommendedName>
    </component>
    <component>
        <recommendedName>
            <fullName evidence="4">Glutathione hydrolase small chain</fullName>
        </recommendedName>
    </component>
</protein>
<dbReference type="RefSeq" id="WP_166153183.1">
    <property type="nucleotide sequence ID" value="NZ_JAAOIW010000009.1"/>
</dbReference>
<keyword evidence="6" id="KW-1185">Reference proteome</keyword>
<comment type="pathway">
    <text evidence="4">Sulfur metabolism; glutathione metabolism.</text>
</comment>
<dbReference type="SUPFAM" id="SSF56235">
    <property type="entry name" value="N-terminal nucleophile aminohydrolases (Ntn hydrolases)"/>
    <property type="match status" value="1"/>
</dbReference>
<dbReference type="PRINTS" id="PR01210">
    <property type="entry name" value="GGTRANSPTASE"/>
</dbReference>
<keyword evidence="4 5" id="KW-0808">Transferase</keyword>
<dbReference type="InterPro" id="IPR000101">
    <property type="entry name" value="GGT_peptidase"/>
</dbReference>
<comment type="catalytic activity">
    <reaction evidence="3 4">
        <text>an N-terminal (5-L-glutamyl)-[peptide] + an alpha-amino acid = 5-L-glutamyl amino acid + an N-terminal L-alpha-aminoacyl-[peptide]</text>
        <dbReference type="Rhea" id="RHEA:23904"/>
        <dbReference type="Rhea" id="RHEA-COMP:9780"/>
        <dbReference type="Rhea" id="RHEA-COMP:9795"/>
        <dbReference type="ChEBI" id="CHEBI:77644"/>
        <dbReference type="ChEBI" id="CHEBI:78597"/>
        <dbReference type="ChEBI" id="CHEBI:78599"/>
        <dbReference type="ChEBI" id="CHEBI:78608"/>
        <dbReference type="EC" id="2.3.2.2"/>
    </reaction>
</comment>
<dbReference type="NCBIfam" id="TIGR00066">
    <property type="entry name" value="g_glut_trans"/>
    <property type="match status" value="1"/>
</dbReference>
<evidence type="ECO:0000256" key="3">
    <source>
        <dbReference type="ARBA" id="ARBA00047417"/>
    </source>
</evidence>
<dbReference type="PANTHER" id="PTHR43881">
    <property type="entry name" value="GAMMA-GLUTAMYLTRANSPEPTIDASE (AFU_ORTHOLOGUE AFUA_4G13580)"/>
    <property type="match status" value="1"/>
</dbReference>
<dbReference type="Gene3D" id="3.60.20.40">
    <property type="match status" value="1"/>
</dbReference>
<dbReference type="InterPro" id="IPR043137">
    <property type="entry name" value="GGT_ssub_C"/>
</dbReference>
<keyword evidence="4" id="KW-0378">Hydrolase</keyword>
<gene>
    <name evidence="5" type="primary">ggt</name>
    <name evidence="5" type="ORF">G9U52_23780</name>
</gene>
<accession>A0ABX0JA80</accession>
<name>A0ABX0JA80_9BACL</name>